<dbReference type="Pfam" id="PF07883">
    <property type="entry name" value="Cupin_2"/>
    <property type="match status" value="1"/>
</dbReference>
<dbReference type="Proteomes" id="UP000238823">
    <property type="component" value="Unassembled WGS sequence"/>
</dbReference>
<dbReference type="EC" id="4.1.1.2" evidence="3"/>
<dbReference type="PANTHER" id="PTHR35848">
    <property type="entry name" value="OXALATE-BINDING PROTEIN"/>
    <property type="match status" value="1"/>
</dbReference>
<dbReference type="InterPro" id="IPR051610">
    <property type="entry name" value="GPI/OXD"/>
</dbReference>
<sequence length="147" mass="16534">MHVSHPLNERSEIFMTRLSDQTGLSHLGVSLARVPPGKESFALHVHSVQEEWIFVLSGQGKVQIDDRELDLRAGDFVGFPPNGPAHLVRNTSDVDLVYLQGGDRRVGDRGRFPELGLVSYEHDAEHVALVRDEQIELRPFSDWLAKD</sequence>
<name>A0A2S9YJ92_9BACT</name>
<protein>
    <submittedName>
        <fullName evidence="3">Oxalate decarboxylase OxdD</fullName>
        <ecNumber evidence="3">4.1.1.2</ecNumber>
    </submittedName>
</protein>
<dbReference type="SMART" id="SM00835">
    <property type="entry name" value="Cupin_1"/>
    <property type="match status" value="1"/>
</dbReference>
<evidence type="ECO:0000256" key="1">
    <source>
        <dbReference type="ARBA" id="ARBA00022723"/>
    </source>
</evidence>
<dbReference type="EMBL" id="PVNL01000097">
    <property type="protein sequence ID" value="PRQ05112.1"/>
    <property type="molecule type" value="Genomic_DNA"/>
</dbReference>
<dbReference type="SUPFAM" id="SSF51182">
    <property type="entry name" value="RmlC-like cupins"/>
    <property type="match status" value="1"/>
</dbReference>
<evidence type="ECO:0000313" key="4">
    <source>
        <dbReference type="Proteomes" id="UP000238823"/>
    </source>
</evidence>
<gene>
    <name evidence="3" type="primary">oxdD</name>
    <name evidence="3" type="ORF">ENSA7_47410</name>
</gene>
<evidence type="ECO:0000313" key="3">
    <source>
        <dbReference type="EMBL" id="PRQ05112.1"/>
    </source>
</evidence>
<proteinExistence type="predicted"/>
<feature type="domain" description="Cupin type-1" evidence="2">
    <location>
        <begin position="5"/>
        <end position="128"/>
    </location>
</feature>
<evidence type="ECO:0000259" key="2">
    <source>
        <dbReference type="SMART" id="SM00835"/>
    </source>
</evidence>
<keyword evidence="3" id="KW-0456">Lyase</keyword>
<accession>A0A2S9YJ92</accession>
<dbReference type="CDD" id="cd02224">
    <property type="entry name" value="cupin_SPO2919-like"/>
    <property type="match status" value="1"/>
</dbReference>
<dbReference type="InterPro" id="IPR013096">
    <property type="entry name" value="Cupin_2"/>
</dbReference>
<dbReference type="GO" id="GO:0046564">
    <property type="term" value="F:oxalate decarboxylase activity"/>
    <property type="evidence" value="ECO:0007669"/>
    <property type="project" value="UniProtKB-EC"/>
</dbReference>
<reference evidence="3 4" key="1">
    <citation type="submission" date="2018-03" db="EMBL/GenBank/DDBJ databases">
        <title>Draft Genome Sequences of the Obligatory Marine Myxobacteria Enhygromyxa salina SWB007.</title>
        <authorList>
            <person name="Poehlein A."/>
            <person name="Moghaddam J.A."/>
            <person name="Harms H."/>
            <person name="Alanjari M."/>
            <person name="Koenig G.M."/>
            <person name="Daniel R."/>
            <person name="Schaeberle T.F."/>
        </authorList>
    </citation>
    <scope>NUCLEOTIDE SEQUENCE [LARGE SCALE GENOMIC DNA]</scope>
    <source>
        <strain evidence="3 4">SWB007</strain>
    </source>
</reference>
<organism evidence="3 4">
    <name type="scientific">Enhygromyxa salina</name>
    <dbReference type="NCBI Taxonomy" id="215803"/>
    <lineage>
        <taxon>Bacteria</taxon>
        <taxon>Pseudomonadati</taxon>
        <taxon>Myxococcota</taxon>
        <taxon>Polyangia</taxon>
        <taxon>Nannocystales</taxon>
        <taxon>Nannocystaceae</taxon>
        <taxon>Enhygromyxa</taxon>
    </lineage>
</organism>
<dbReference type="GO" id="GO:0046872">
    <property type="term" value="F:metal ion binding"/>
    <property type="evidence" value="ECO:0007669"/>
    <property type="project" value="UniProtKB-KW"/>
</dbReference>
<dbReference type="InterPro" id="IPR006045">
    <property type="entry name" value="Cupin_1"/>
</dbReference>
<comment type="caution">
    <text evidence="3">The sequence shown here is derived from an EMBL/GenBank/DDBJ whole genome shotgun (WGS) entry which is preliminary data.</text>
</comment>
<keyword evidence="1" id="KW-0479">Metal-binding</keyword>
<dbReference type="AlphaFoldDB" id="A0A2S9YJ92"/>
<dbReference type="InterPro" id="IPR011051">
    <property type="entry name" value="RmlC_Cupin_sf"/>
</dbReference>
<dbReference type="Gene3D" id="2.60.120.10">
    <property type="entry name" value="Jelly Rolls"/>
    <property type="match status" value="1"/>
</dbReference>
<dbReference type="InterPro" id="IPR014710">
    <property type="entry name" value="RmlC-like_jellyroll"/>
</dbReference>